<evidence type="ECO:0000256" key="6">
    <source>
        <dbReference type="SAM" id="Phobius"/>
    </source>
</evidence>
<dbReference type="InterPro" id="IPR032255">
    <property type="entry name" value="HBM"/>
</dbReference>
<dbReference type="GO" id="GO:0007165">
    <property type="term" value="P:signal transduction"/>
    <property type="evidence" value="ECO:0007669"/>
    <property type="project" value="UniProtKB-KW"/>
</dbReference>
<feature type="domain" description="T-SNARE coiled-coil homology" evidence="8">
    <location>
        <begin position="588"/>
        <end position="650"/>
    </location>
</feature>
<feature type="domain" description="HAMP" evidence="9">
    <location>
        <begin position="358"/>
        <end position="410"/>
    </location>
</feature>
<dbReference type="SUPFAM" id="SSF58104">
    <property type="entry name" value="Methyl-accepting chemotaxis protein (MCP) signaling domain"/>
    <property type="match status" value="1"/>
</dbReference>
<dbReference type="InterPro" id="IPR000727">
    <property type="entry name" value="T_SNARE_dom"/>
</dbReference>
<evidence type="ECO:0000256" key="3">
    <source>
        <dbReference type="ARBA" id="ARBA00023224"/>
    </source>
</evidence>
<comment type="similarity">
    <text evidence="4">Belongs to the methyl-accepting chemotaxis (MCP) protein family.</text>
</comment>
<dbReference type="PANTHER" id="PTHR32089">
    <property type="entry name" value="METHYL-ACCEPTING CHEMOTAXIS PROTEIN MCPB"/>
    <property type="match status" value="1"/>
</dbReference>
<dbReference type="AlphaFoldDB" id="A0A2S8FVB1"/>
<dbReference type="PROSITE" id="PS50885">
    <property type="entry name" value="HAMP"/>
    <property type="match status" value="1"/>
</dbReference>
<keyword evidence="6" id="KW-0812">Transmembrane</keyword>
<dbReference type="Pfam" id="PF00672">
    <property type="entry name" value="HAMP"/>
    <property type="match status" value="1"/>
</dbReference>
<feature type="domain" description="Methyl-accepting transducer" evidence="7">
    <location>
        <begin position="415"/>
        <end position="665"/>
    </location>
</feature>
<evidence type="ECO:0000256" key="2">
    <source>
        <dbReference type="ARBA" id="ARBA00022519"/>
    </source>
</evidence>
<proteinExistence type="inferred from homology"/>
<dbReference type="InterPro" id="IPR004089">
    <property type="entry name" value="MCPsignal_dom"/>
</dbReference>
<evidence type="ECO:0000259" key="8">
    <source>
        <dbReference type="PROSITE" id="PS50192"/>
    </source>
</evidence>
<evidence type="ECO:0008006" key="13">
    <source>
        <dbReference type="Google" id="ProtNLM"/>
    </source>
</evidence>
<feature type="domain" description="HBM" evidence="10">
    <location>
        <begin position="84"/>
        <end position="324"/>
    </location>
</feature>
<evidence type="ECO:0000259" key="7">
    <source>
        <dbReference type="PROSITE" id="PS50111"/>
    </source>
</evidence>
<feature type="transmembrane region" description="Helical" evidence="6">
    <location>
        <begin position="50"/>
        <end position="72"/>
    </location>
</feature>
<protein>
    <recommendedName>
        <fullName evidence="13">Methyl-accepting chemotaxis protein</fullName>
    </recommendedName>
</protein>
<dbReference type="PANTHER" id="PTHR32089:SF112">
    <property type="entry name" value="LYSOZYME-LIKE PROTEIN-RELATED"/>
    <property type="match status" value="1"/>
</dbReference>
<evidence type="ECO:0000256" key="1">
    <source>
        <dbReference type="ARBA" id="ARBA00004429"/>
    </source>
</evidence>
<feature type="transmembrane region" description="Helical" evidence="6">
    <location>
        <begin position="335"/>
        <end position="355"/>
    </location>
</feature>
<evidence type="ECO:0000259" key="9">
    <source>
        <dbReference type="PROSITE" id="PS50885"/>
    </source>
</evidence>
<dbReference type="PROSITE" id="PS50111">
    <property type="entry name" value="CHEMOTAXIS_TRANSDUC_2"/>
    <property type="match status" value="1"/>
</dbReference>
<name>A0A2S8FVB1_9BACT</name>
<evidence type="ECO:0000313" key="12">
    <source>
        <dbReference type="Proteomes" id="UP000238322"/>
    </source>
</evidence>
<dbReference type="GO" id="GO:0005886">
    <property type="term" value="C:plasma membrane"/>
    <property type="evidence" value="ECO:0007669"/>
    <property type="project" value="UniProtKB-SubCell"/>
</dbReference>
<organism evidence="11 12">
    <name type="scientific">Blastopirellula marina</name>
    <dbReference type="NCBI Taxonomy" id="124"/>
    <lineage>
        <taxon>Bacteria</taxon>
        <taxon>Pseudomonadati</taxon>
        <taxon>Planctomycetota</taxon>
        <taxon>Planctomycetia</taxon>
        <taxon>Pirellulales</taxon>
        <taxon>Pirellulaceae</taxon>
        <taxon>Blastopirellula</taxon>
    </lineage>
</organism>
<keyword evidence="6" id="KW-1133">Transmembrane helix</keyword>
<dbReference type="Gene3D" id="1.10.287.950">
    <property type="entry name" value="Methyl-accepting chemotaxis protein"/>
    <property type="match status" value="1"/>
</dbReference>
<keyword evidence="3 5" id="KW-0807">Transducer</keyword>
<keyword evidence="6" id="KW-0472">Membrane</keyword>
<dbReference type="SMART" id="SM00283">
    <property type="entry name" value="MA"/>
    <property type="match status" value="1"/>
</dbReference>
<evidence type="ECO:0000313" key="11">
    <source>
        <dbReference type="EMBL" id="PQO36093.1"/>
    </source>
</evidence>
<dbReference type="SMART" id="SM00304">
    <property type="entry name" value="HAMP"/>
    <property type="match status" value="2"/>
</dbReference>
<dbReference type="CDD" id="cd06225">
    <property type="entry name" value="HAMP"/>
    <property type="match status" value="1"/>
</dbReference>
<evidence type="ECO:0000259" key="10">
    <source>
        <dbReference type="PROSITE" id="PS51753"/>
    </source>
</evidence>
<dbReference type="EMBL" id="PUHY01000006">
    <property type="protein sequence ID" value="PQO36093.1"/>
    <property type="molecule type" value="Genomic_DNA"/>
</dbReference>
<comment type="caution">
    <text evidence="11">The sequence shown here is derived from an EMBL/GenBank/DDBJ whole genome shotgun (WGS) entry which is preliminary data.</text>
</comment>
<dbReference type="InterPro" id="IPR003660">
    <property type="entry name" value="HAMP_dom"/>
</dbReference>
<dbReference type="PROSITE" id="PS51753">
    <property type="entry name" value="HBM"/>
    <property type="match status" value="1"/>
</dbReference>
<reference evidence="11 12" key="1">
    <citation type="submission" date="2018-02" db="EMBL/GenBank/DDBJ databases">
        <title>Comparative genomes isolates from brazilian mangrove.</title>
        <authorList>
            <person name="Araujo J.E."/>
            <person name="Taketani R.G."/>
            <person name="Silva M.C.P."/>
            <person name="Loureco M.V."/>
            <person name="Andreote F.D."/>
        </authorList>
    </citation>
    <scope>NUCLEOTIDE SEQUENCE [LARGE SCALE GENOMIC DNA]</scope>
    <source>
        <strain evidence="11 12">Hex-1 MGV</strain>
    </source>
</reference>
<evidence type="ECO:0000256" key="4">
    <source>
        <dbReference type="ARBA" id="ARBA00029447"/>
    </source>
</evidence>
<sequence>MYWAPRIVMRLLRTRGIKTSERRREKQNFLSVRSTGVLVMLSRLSILQKTMAGFGVILLLMGISSGVAWYGIRDAADGFDQYRTLARDSNFCSDIIDRVMQMRLSAKNFDVSGRQEFVTKFAETRAEAEKMLAEADERIVDPENQQLINEMRVASAEYYQAFNDIVACRDMRENKRVNVLDQEGPQMVQQLKSIIEAAQSNENAEAAGLAGVTLNDLMNARLSVFKLIVTNDPRFNEATLHAVDQFAANLKKLGEALKDPKSREILEAVSTNREQYQQALVEMATAITNERQLVQEKLDVYGPQIAALAVKLNQEITTEQNGLGPEVEASNRATLVSVLVVSLGAIAIGLVIALLQSRAIVRPIRRVMTILGAVSEGDLRQRLEITSGDEVGKMSNSVNHMVENLQRAMLALSKNSEAIARSAEDMNKTAENMASVSNDTKSQSTSAAAASEELSINMRSLSDMAVEMSTNMESVASSVEEMSISINQIATNMEKVSGIASEAHRLSDNSCGLLSSLNTAANEIGDVVELIQDIAEQTNLLALNATIEAARAGEAGKGFAVVAGEVKELARQTGDATGDIERRVTSIQSTSDESIKAIDAIRAVIVNLNEVAQEIAAAVEEQSATTQEIAQSVANANCAVQQVSQSVTESATAGEEIARAVNSVDDGAVLVSAGASETRHHSGSLNGISQELAILVGQFQV</sequence>
<gene>
    <name evidence="11" type="ORF">C5Y83_09225</name>
</gene>
<dbReference type="Proteomes" id="UP000238322">
    <property type="component" value="Unassembled WGS sequence"/>
</dbReference>
<keyword evidence="2" id="KW-1003">Cell membrane</keyword>
<evidence type="ECO:0000256" key="5">
    <source>
        <dbReference type="PROSITE-ProRule" id="PRU00284"/>
    </source>
</evidence>
<accession>A0A2S8FVB1</accession>
<comment type="subcellular location">
    <subcellularLocation>
        <location evidence="1">Cell inner membrane</location>
        <topology evidence="1">Multi-pass membrane protein</topology>
    </subcellularLocation>
</comment>
<dbReference type="SMART" id="SM01358">
    <property type="entry name" value="HBM"/>
    <property type="match status" value="1"/>
</dbReference>
<dbReference type="Pfam" id="PF00015">
    <property type="entry name" value="MCPsignal"/>
    <property type="match status" value="1"/>
</dbReference>
<dbReference type="PROSITE" id="PS50192">
    <property type="entry name" value="T_SNARE"/>
    <property type="match status" value="1"/>
</dbReference>
<dbReference type="Gene3D" id="1.20.1440.210">
    <property type="match status" value="1"/>
</dbReference>
<keyword evidence="2" id="KW-0997">Cell inner membrane</keyword>